<accession>X1VPW5</accession>
<evidence type="ECO:0000313" key="1">
    <source>
        <dbReference type="EMBL" id="GAJ18636.1"/>
    </source>
</evidence>
<feature type="non-terminal residue" evidence="1">
    <location>
        <position position="1"/>
    </location>
</feature>
<protein>
    <submittedName>
        <fullName evidence="1">Uncharacterized protein</fullName>
    </submittedName>
</protein>
<gene>
    <name evidence="1" type="ORF">S12H4_63478</name>
</gene>
<organism evidence="1">
    <name type="scientific">marine sediment metagenome</name>
    <dbReference type="NCBI Taxonomy" id="412755"/>
    <lineage>
        <taxon>unclassified sequences</taxon>
        <taxon>metagenomes</taxon>
        <taxon>ecological metagenomes</taxon>
    </lineage>
</organism>
<comment type="caution">
    <text evidence="1">The sequence shown here is derived from an EMBL/GenBank/DDBJ whole genome shotgun (WGS) entry which is preliminary data.</text>
</comment>
<dbReference type="AlphaFoldDB" id="X1VPW5"/>
<feature type="non-terminal residue" evidence="1">
    <location>
        <position position="39"/>
    </location>
</feature>
<dbReference type="EMBL" id="BARW01043236">
    <property type="protein sequence ID" value="GAJ18636.1"/>
    <property type="molecule type" value="Genomic_DNA"/>
</dbReference>
<reference evidence="1" key="1">
    <citation type="journal article" date="2014" name="Front. Microbiol.">
        <title>High frequency of phylogenetically diverse reductive dehalogenase-homologous genes in deep subseafloor sedimentary metagenomes.</title>
        <authorList>
            <person name="Kawai M."/>
            <person name="Futagami T."/>
            <person name="Toyoda A."/>
            <person name="Takaki Y."/>
            <person name="Nishi S."/>
            <person name="Hori S."/>
            <person name="Arai W."/>
            <person name="Tsubouchi T."/>
            <person name="Morono Y."/>
            <person name="Uchiyama I."/>
            <person name="Ito T."/>
            <person name="Fujiyama A."/>
            <person name="Inagaki F."/>
            <person name="Takami H."/>
        </authorList>
    </citation>
    <scope>NUCLEOTIDE SEQUENCE</scope>
    <source>
        <strain evidence="1">Expedition CK06-06</strain>
    </source>
</reference>
<proteinExistence type="predicted"/>
<sequence>WYWNNYIGAYEIVQTPGIPVYDRTDMVPCGCYWIQVTQN</sequence>
<name>X1VPW5_9ZZZZ</name>